<dbReference type="OrthoDB" id="3356102at2759"/>
<dbReference type="STRING" id="436010.A0A166RC21"/>
<feature type="signal peptide" evidence="1">
    <location>
        <begin position="1"/>
        <end position="21"/>
    </location>
</feature>
<dbReference type="EMBL" id="KV417505">
    <property type="protein sequence ID" value="KZP28123.1"/>
    <property type="molecule type" value="Genomic_DNA"/>
</dbReference>
<sequence length="328" mass="34755">MAYFVLVLALYLLSIIRSVTAKPCIAFDTAWNLLAFGLDGKDYNAATQDTWASSTPGATDITTTGRPPFDGANTTCYLSQFTNAIYVINSDTANPNSVYIYNAGTPGWSMQQTTPGGFDISNFEAVLDHDTNVFYALSQGELYFLDMGLLVTANSTAITWTDVQTSPFSDDYSPVMALAQNHIHFLDVPGVAAGSAVIFVIHFSSFQLEPQSYGNFSNSPGQSTSFFQESDVQQEFAYIPQDSSSTYVINVETNTTQSLAGPTTKDPLASYFAGVTSLVQLSTSGAVSFLPYTQGDSQGNSAATWIPVAALAAAAPASSSSSAAPSSA</sequence>
<proteinExistence type="predicted"/>
<evidence type="ECO:0000313" key="3">
    <source>
        <dbReference type="Proteomes" id="UP000076532"/>
    </source>
</evidence>
<reference evidence="2 3" key="1">
    <citation type="journal article" date="2016" name="Mol. Biol. Evol.">
        <title>Comparative Genomics of Early-Diverging Mushroom-Forming Fungi Provides Insights into the Origins of Lignocellulose Decay Capabilities.</title>
        <authorList>
            <person name="Nagy L.G."/>
            <person name="Riley R."/>
            <person name="Tritt A."/>
            <person name="Adam C."/>
            <person name="Daum C."/>
            <person name="Floudas D."/>
            <person name="Sun H."/>
            <person name="Yadav J.S."/>
            <person name="Pangilinan J."/>
            <person name="Larsson K.H."/>
            <person name="Matsuura K."/>
            <person name="Barry K."/>
            <person name="Labutti K."/>
            <person name="Kuo R."/>
            <person name="Ohm R.A."/>
            <person name="Bhattacharya S.S."/>
            <person name="Shirouzu T."/>
            <person name="Yoshinaga Y."/>
            <person name="Martin F.M."/>
            <person name="Grigoriev I.V."/>
            <person name="Hibbett D.S."/>
        </authorList>
    </citation>
    <scope>NUCLEOTIDE SEQUENCE [LARGE SCALE GENOMIC DNA]</scope>
    <source>
        <strain evidence="2 3">CBS 109695</strain>
    </source>
</reference>
<name>A0A166RC21_9AGAM</name>
<dbReference type="AlphaFoldDB" id="A0A166RC21"/>
<dbReference type="Proteomes" id="UP000076532">
    <property type="component" value="Unassembled WGS sequence"/>
</dbReference>
<evidence type="ECO:0000256" key="1">
    <source>
        <dbReference type="SAM" id="SignalP"/>
    </source>
</evidence>
<evidence type="ECO:0000313" key="2">
    <source>
        <dbReference type="EMBL" id="KZP28123.1"/>
    </source>
</evidence>
<organism evidence="2 3">
    <name type="scientific">Athelia psychrophila</name>
    <dbReference type="NCBI Taxonomy" id="1759441"/>
    <lineage>
        <taxon>Eukaryota</taxon>
        <taxon>Fungi</taxon>
        <taxon>Dikarya</taxon>
        <taxon>Basidiomycota</taxon>
        <taxon>Agaricomycotina</taxon>
        <taxon>Agaricomycetes</taxon>
        <taxon>Agaricomycetidae</taxon>
        <taxon>Atheliales</taxon>
        <taxon>Atheliaceae</taxon>
        <taxon>Athelia</taxon>
    </lineage>
</organism>
<accession>A0A166RC21</accession>
<keyword evidence="1" id="KW-0732">Signal</keyword>
<gene>
    <name evidence="2" type="ORF">FIBSPDRAFT_817717</name>
</gene>
<keyword evidence="3" id="KW-1185">Reference proteome</keyword>
<protein>
    <submittedName>
        <fullName evidence="2">Uncharacterized protein</fullName>
    </submittedName>
</protein>
<feature type="chain" id="PRO_5007879036" evidence="1">
    <location>
        <begin position="22"/>
        <end position="328"/>
    </location>
</feature>